<sequence>MDTILLKINNIKGNSTLDGHADAIILLGASHGVMLPMSMDMANTERALGRPSFSEMAFTKVMDQSTPALYNACASGAKLNDATILIGRNESGSFLLHVKYVLGNAMVSSINSALGEGGGSDSFTLCFSKLSIEYTQQATAGNKAGTASFGWDLATNKSTAAPKK</sequence>
<dbReference type="InterPro" id="IPR036624">
    <property type="entry name" value="Hcp1-lik_sf"/>
</dbReference>
<protein>
    <submittedName>
        <fullName evidence="1">Hemolysin-coregulated protein (Uncharacterized)</fullName>
    </submittedName>
    <submittedName>
        <fullName evidence="2">Type VI secretion system tube protein Hcp</fullName>
    </submittedName>
</protein>
<dbReference type="EMBL" id="JAVKVN010000008">
    <property type="protein sequence ID" value="MDR7947441.1"/>
    <property type="molecule type" value="Genomic_DNA"/>
</dbReference>
<reference evidence="4" key="2">
    <citation type="submission" date="2023-07" db="EMBL/GenBank/DDBJ databases">
        <title>Glyphosate-induced phosphonatase operons in soil bacteria of genus Achromobacter.</title>
        <authorList>
            <person name="Epiktetov D.O."/>
            <person name="Sviridov A.V."/>
            <person name="Tarlachkov S.V."/>
            <person name="Shushkova T.V."/>
            <person name="Toropygin I.Y."/>
            <person name="Leontievsky A."/>
        </authorList>
    </citation>
    <scope>NUCLEOTIDE SEQUENCE [LARGE SCALE GENOMIC DNA]</scope>
    <source>
        <strain evidence="4">Kg 16</strain>
    </source>
</reference>
<dbReference type="SUPFAM" id="SSF141452">
    <property type="entry name" value="Hcp1-like"/>
    <property type="match status" value="1"/>
</dbReference>
<evidence type="ECO:0000313" key="1">
    <source>
        <dbReference type="EMBL" id="CUI74813.1"/>
    </source>
</evidence>
<reference evidence="2" key="3">
    <citation type="submission" date="2024-05" db="EMBL/GenBank/DDBJ databases">
        <title>Glyphosate-induced phosphonatase operons in soil bacteria of genus Achromobacter.</title>
        <authorList>
            <person name="Epiktetov D.O."/>
            <person name="Sviridov A.V."/>
            <person name="Tarlachkov S.V."/>
            <person name="Shushkova T.V."/>
            <person name="Toropygin I.Y."/>
            <person name="Leontievsky A."/>
        </authorList>
    </citation>
    <scope>NUCLEOTIDE SEQUENCE</scope>
    <source>
        <strain evidence="2">Kg 16</strain>
    </source>
</reference>
<dbReference type="Gene3D" id="2.30.110.20">
    <property type="entry name" value="Hcp1-like"/>
    <property type="match status" value="1"/>
</dbReference>
<evidence type="ECO:0000313" key="4">
    <source>
        <dbReference type="Proteomes" id="UP001264156"/>
    </source>
</evidence>
<dbReference type="AlphaFoldDB" id="A0AAD2IXA4"/>
<dbReference type="PANTHER" id="PTHR36152:SF1">
    <property type="entry name" value="UBIQUITIN-LIKE DOMAIN-CONTAINING PROTEIN"/>
    <property type="match status" value="1"/>
</dbReference>
<dbReference type="EMBL" id="CYTK01000002">
    <property type="protein sequence ID" value="CUI74813.1"/>
    <property type="molecule type" value="Genomic_DNA"/>
</dbReference>
<accession>A0AAD2IXA4</accession>
<organism evidence="1 3">
    <name type="scientific">Achromobacter aegrifaciens</name>
    <dbReference type="NCBI Taxonomy" id="1287736"/>
    <lineage>
        <taxon>Bacteria</taxon>
        <taxon>Pseudomonadati</taxon>
        <taxon>Pseudomonadota</taxon>
        <taxon>Betaproteobacteria</taxon>
        <taxon>Burkholderiales</taxon>
        <taxon>Alcaligenaceae</taxon>
        <taxon>Achromobacter</taxon>
    </lineage>
</organism>
<dbReference type="Pfam" id="PF05638">
    <property type="entry name" value="T6SS_HCP"/>
    <property type="match status" value="1"/>
</dbReference>
<dbReference type="InterPro" id="IPR008514">
    <property type="entry name" value="T6SS_Hcp"/>
</dbReference>
<evidence type="ECO:0000313" key="2">
    <source>
        <dbReference type="EMBL" id="MDR7947441.1"/>
    </source>
</evidence>
<dbReference type="RefSeq" id="WP_054451882.1">
    <property type="nucleotide sequence ID" value="NZ_CADIJY010000001.1"/>
</dbReference>
<dbReference type="Proteomes" id="UP000044098">
    <property type="component" value="Unassembled WGS sequence"/>
</dbReference>
<dbReference type="InterPro" id="IPR053165">
    <property type="entry name" value="HSI-I_assembly_Hcp1"/>
</dbReference>
<comment type="caution">
    <text evidence="1">The sequence shown here is derived from an EMBL/GenBank/DDBJ whole genome shotgun (WGS) entry which is preliminary data.</text>
</comment>
<evidence type="ECO:0000313" key="3">
    <source>
        <dbReference type="Proteomes" id="UP000044098"/>
    </source>
</evidence>
<reference evidence="1 3" key="1">
    <citation type="submission" date="2015-09" db="EMBL/GenBank/DDBJ databases">
        <authorList>
            <consortium name="Pathogen Informatics"/>
        </authorList>
    </citation>
    <scope>NUCLEOTIDE SEQUENCE [LARGE SCALE GENOMIC DNA]</scope>
    <source>
        <strain evidence="1 3">2789STDY5608625</strain>
    </source>
</reference>
<proteinExistence type="predicted"/>
<dbReference type="PANTHER" id="PTHR36152">
    <property type="entry name" value="CYTOPLASMIC PROTEIN-RELATED"/>
    <property type="match status" value="1"/>
</dbReference>
<keyword evidence="4" id="KW-1185">Reference proteome</keyword>
<gene>
    <name evidence="1" type="primary">hcp1_1</name>
    <name evidence="1" type="ORF">ERS370000_01509</name>
    <name evidence="2" type="ORF">RIU57_20135</name>
</gene>
<dbReference type="GeneID" id="84693802"/>
<dbReference type="Proteomes" id="UP001264156">
    <property type="component" value="Unassembled WGS sequence"/>
</dbReference>
<name>A0AAD2IXA4_ACHAE</name>